<dbReference type="AlphaFoldDB" id="A0A5P3XEM2"/>
<sequence>MTSRNVLRVINQSKKFNRLPSEIIGLDDDYVAFCFDEACMYILNEYEQGNEAEFNEDAMTVEECRSQAFNLAEQLKMKGCDN</sequence>
<organism evidence="1 2">
    <name type="scientific">Paraclostridium bifermentans</name>
    <name type="common">Clostridium bifermentans</name>
    <dbReference type="NCBI Taxonomy" id="1490"/>
    <lineage>
        <taxon>Bacteria</taxon>
        <taxon>Bacillati</taxon>
        <taxon>Bacillota</taxon>
        <taxon>Clostridia</taxon>
        <taxon>Peptostreptococcales</taxon>
        <taxon>Peptostreptococcaceae</taxon>
        <taxon>Paraclostridium</taxon>
    </lineage>
</organism>
<protein>
    <submittedName>
        <fullName evidence="1">Uncharacterized protein</fullName>
    </submittedName>
</protein>
<dbReference type="EMBL" id="CP032452">
    <property type="protein sequence ID" value="QEZ67991.1"/>
    <property type="molecule type" value="Genomic_DNA"/>
</dbReference>
<evidence type="ECO:0000313" key="2">
    <source>
        <dbReference type="Proteomes" id="UP000326961"/>
    </source>
</evidence>
<name>A0A5P3XEM2_PARBF</name>
<proteinExistence type="predicted"/>
<gene>
    <name evidence="1" type="ORF">D4A35_03215</name>
</gene>
<accession>A0A5P3XEM2</accession>
<reference evidence="1 2" key="1">
    <citation type="submission" date="2018-09" db="EMBL/GenBank/DDBJ databases">
        <title>A clostridial neurotoxin that targets Anopheles mosquitoes.</title>
        <authorList>
            <person name="Contreras E."/>
            <person name="Masuyer G."/>
            <person name="Qureshi N."/>
            <person name="Chawla S."/>
            <person name="Lim H.L."/>
            <person name="Chen J."/>
            <person name="Stenmark P."/>
            <person name="Gill S."/>
        </authorList>
    </citation>
    <scope>NUCLEOTIDE SEQUENCE [LARGE SCALE GENOMIC DNA]</scope>
    <source>
        <strain evidence="1 2">Cbm</strain>
    </source>
</reference>
<evidence type="ECO:0000313" key="1">
    <source>
        <dbReference type="EMBL" id="QEZ67991.1"/>
    </source>
</evidence>
<dbReference type="RefSeq" id="WP_150885881.1">
    <property type="nucleotide sequence ID" value="NZ_CP032452.1"/>
</dbReference>
<dbReference type="Proteomes" id="UP000326961">
    <property type="component" value="Chromosome"/>
</dbReference>